<dbReference type="InterPro" id="IPR019734">
    <property type="entry name" value="TPR_rpt"/>
</dbReference>
<dbReference type="SMART" id="SM00727">
    <property type="entry name" value="STI1"/>
    <property type="match status" value="2"/>
</dbReference>
<evidence type="ECO:0000313" key="9">
    <source>
        <dbReference type="Proteomes" id="UP001479436"/>
    </source>
</evidence>
<protein>
    <submittedName>
        <fullName evidence="8">Hsp90 cochaperone</fullName>
    </submittedName>
</protein>
<feature type="repeat" description="TPR" evidence="5">
    <location>
        <begin position="247"/>
        <end position="280"/>
    </location>
</feature>
<dbReference type="Gene3D" id="1.10.260.100">
    <property type="match status" value="2"/>
</dbReference>
<proteinExistence type="predicted"/>
<evidence type="ECO:0000313" key="8">
    <source>
        <dbReference type="EMBL" id="KAK9717136.1"/>
    </source>
</evidence>
<evidence type="ECO:0000259" key="7">
    <source>
        <dbReference type="SMART" id="SM00727"/>
    </source>
</evidence>
<feature type="domain" description="STI1" evidence="7">
    <location>
        <begin position="521"/>
        <end position="560"/>
    </location>
</feature>
<feature type="repeat" description="TPR" evidence="5">
    <location>
        <begin position="322"/>
        <end position="355"/>
    </location>
</feature>
<dbReference type="InterPro" id="IPR011990">
    <property type="entry name" value="TPR-like_helical_dom_sf"/>
</dbReference>
<accession>A0ABR2W1N3</accession>
<sequence length="572" mass="65196">MADELKALGNKAFLAKDYENAIKYFSEAIELTPDNHVFYSNRSACFASLKQYEKALEDAEKTIELKKDWAKGYGRKGAALHGLNKTEEARQAYKEGLAIEPNNAQLKKGLEEAEFAMYNSDDSPIAGLKEFFKDDIWQKIATNPKLSPYLAQPDFVQKIQEIQKNPNLMSEYMQDQRILSVLMSVLGAEVKTKEEMDAMQVDSEDQPPMYQSEPTPKAEPSKPTPKSEPVPETPKELTEEEKQKEEAVKEKDLGNQRYKKREFDAALEHYAKAWELDPTNITILTNQAAVQFEMGNFEACIKTCEEAVEVGRELRADFKLIAKAFGRIGNAYFKLNQLDEAIKYYNKSLTEHRTPDILNKLREAEKLKEKEIKDAYYSPELSDKAREAGNELFKKSNFAEAVKQFTEAIKRNDKDPRAYSNRAACYTKLMAFHEALKDCESCITIDPSFVKGYIRKAAIEFLKREYTKCIETCETAKTHDKDGKHRNEIEQQMTRCYMAMQGGGSGENESREETLKRAANDPEVQQILADPVMNQILQQMQEDPKAAQDHMKNPAVASKIRKLIDAGIIRVA</sequence>
<dbReference type="Pfam" id="PF17830">
    <property type="entry name" value="STI1-HOP_DP"/>
    <property type="match status" value="2"/>
</dbReference>
<dbReference type="PANTHER" id="PTHR22904">
    <property type="entry name" value="TPR REPEAT CONTAINING PROTEIN"/>
    <property type="match status" value="1"/>
</dbReference>
<dbReference type="Pfam" id="PF07719">
    <property type="entry name" value="TPR_2"/>
    <property type="match status" value="1"/>
</dbReference>
<feature type="region of interest" description="Disordered" evidence="6">
    <location>
        <begin position="198"/>
        <end position="253"/>
    </location>
</feature>
<gene>
    <name evidence="8" type="primary">STI1</name>
    <name evidence="8" type="ORF">K7432_006411</name>
</gene>
<dbReference type="Pfam" id="PF13181">
    <property type="entry name" value="TPR_8"/>
    <property type="match status" value="1"/>
</dbReference>
<dbReference type="InterPro" id="IPR006636">
    <property type="entry name" value="STI1_HS-bd"/>
</dbReference>
<keyword evidence="3" id="KW-0677">Repeat</keyword>
<dbReference type="Pfam" id="PF13424">
    <property type="entry name" value="TPR_12"/>
    <property type="match status" value="1"/>
</dbReference>
<keyword evidence="9" id="KW-1185">Reference proteome</keyword>
<dbReference type="PANTHER" id="PTHR22904:SF523">
    <property type="entry name" value="STRESS-INDUCED-PHOSPHOPROTEIN 1"/>
    <property type="match status" value="1"/>
</dbReference>
<reference evidence="8 9" key="1">
    <citation type="submission" date="2023-04" db="EMBL/GenBank/DDBJ databases">
        <title>Genome of Basidiobolus ranarum AG-B5.</title>
        <authorList>
            <person name="Stajich J.E."/>
            <person name="Carter-House D."/>
            <person name="Gryganskyi A."/>
        </authorList>
    </citation>
    <scope>NUCLEOTIDE SEQUENCE [LARGE SCALE GENOMIC DNA]</scope>
    <source>
        <strain evidence="8 9">AG-B5</strain>
    </source>
</reference>
<dbReference type="SUPFAM" id="SSF48452">
    <property type="entry name" value="TPR-like"/>
    <property type="match status" value="3"/>
</dbReference>
<dbReference type="EMBL" id="JASJQH010007158">
    <property type="protein sequence ID" value="KAK9717136.1"/>
    <property type="molecule type" value="Genomic_DNA"/>
</dbReference>
<keyword evidence="4 5" id="KW-0802">TPR repeat</keyword>
<evidence type="ECO:0000256" key="6">
    <source>
        <dbReference type="SAM" id="MobiDB-lite"/>
    </source>
</evidence>
<comment type="caution">
    <text evidence="8">The sequence shown here is derived from an EMBL/GenBank/DDBJ whole genome shotgun (WGS) entry which is preliminary data.</text>
</comment>
<keyword evidence="2" id="KW-0963">Cytoplasm</keyword>
<feature type="compositionally biased region" description="Pro residues" evidence="6">
    <location>
        <begin position="222"/>
        <end position="232"/>
    </location>
</feature>
<dbReference type="InterPro" id="IPR013105">
    <property type="entry name" value="TPR_2"/>
</dbReference>
<feature type="repeat" description="TPR" evidence="5">
    <location>
        <begin position="2"/>
        <end position="35"/>
    </location>
</feature>
<dbReference type="PROSITE" id="PS50005">
    <property type="entry name" value="TPR"/>
    <property type="match status" value="4"/>
</dbReference>
<feature type="domain" description="STI1" evidence="7">
    <location>
        <begin position="133"/>
        <end position="172"/>
    </location>
</feature>
<dbReference type="Proteomes" id="UP001479436">
    <property type="component" value="Unassembled WGS sequence"/>
</dbReference>
<dbReference type="Gene3D" id="1.25.40.10">
    <property type="entry name" value="Tetratricopeptide repeat domain"/>
    <property type="match status" value="3"/>
</dbReference>
<evidence type="ECO:0000256" key="1">
    <source>
        <dbReference type="ARBA" id="ARBA00004496"/>
    </source>
</evidence>
<dbReference type="SMART" id="SM00028">
    <property type="entry name" value="TPR"/>
    <property type="match status" value="9"/>
</dbReference>
<name>A0ABR2W1N3_9FUNG</name>
<evidence type="ECO:0000256" key="3">
    <source>
        <dbReference type="ARBA" id="ARBA00022737"/>
    </source>
</evidence>
<comment type="subcellular location">
    <subcellularLocation>
        <location evidence="1">Cytoplasm</location>
    </subcellularLocation>
</comment>
<dbReference type="Pfam" id="PF00515">
    <property type="entry name" value="TPR_1"/>
    <property type="match status" value="1"/>
</dbReference>
<dbReference type="InterPro" id="IPR041243">
    <property type="entry name" value="STI1/HOP_DP"/>
</dbReference>
<evidence type="ECO:0000256" key="4">
    <source>
        <dbReference type="ARBA" id="ARBA00022803"/>
    </source>
</evidence>
<evidence type="ECO:0000256" key="5">
    <source>
        <dbReference type="PROSITE-ProRule" id="PRU00339"/>
    </source>
</evidence>
<feature type="compositionally biased region" description="Basic and acidic residues" evidence="6">
    <location>
        <begin position="233"/>
        <end position="253"/>
    </location>
</feature>
<organism evidence="8 9">
    <name type="scientific">Basidiobolus ranarum</name>
    <dbReference type="NCBI Taxonomy" id="34480"/>
    <lineage>
        <taxon>Eukaryota</taxon>
        <taxon>Fungi</taxon>
        <taxon>Fungi incertae sedis</taxon>
        <taxon>Zoopagomycota</taxon>
        <taxon>Entomophthoromycotina</taxon>
        <taxon>Basidiobolomycetes</taxon>
        <taxon>Basidiobolales</taxon>
        <taxon>Basidiobolaceae</taxon>
        <taxon>Basidiobolus</taxon>
    </lineage>
</organism>
<evidence type="ECO:0000256" key="2">
    <source>
        <dbReference type="ARBA" id="ARBA00022490"/>
    </source>
</evidence>
<dbReference type="PROSITE" id="PS50293">
    <property type="entry name" value="TPR_REGION"/>
    <property type="match status" value="2"/>
</dbReference>
<feature type="repeat" description="TPR" evidence="5">
    <location>
        <begin position="70"/>
        <end position="103"/>
    </location>
</feature>